<dbReference type="CDD" id="cd01029">
    <property type="entry name" value="TOPRIM_primases"/>
    <property type="match status" value="1"/>
</dbReference>
<evidence type="ECO:0000256" key="1">
    <source>
        <dbReference type="SAM" id="Coils"/>
    </source>
</evidence>
<evidence type="ECO:0000259" key="3">
    <source>
        <dbReference type="Pfam" id="PF08401"/>
    </source>
</evidence>
<dbReference type="InterPro" id="IPR043764">
    <property type="entry name" value="DUF5710"/>
</dbReference>
<keyword evidence="6" id="KW-0614">Plasmid</keyword>
<feature type="compositionally biased region" description="Basic and acidic residues" evidence="2">
    <location>
        <begin position="1027"/>
        <end position="1045"/>
    </location>
</feature>
<feature type="region of interest" description="Disordered" evidence="2">
    <location>
        <begin position="1024"/>
        <end position="1054"/>
    </location>
</feature>
<feature type="region of interest" description="Disordered" evidence="2">
    <location>
        <begin position="511"/>
        <end position="536"/>
    </location>
</feature>
<dbReference type="RefSeq" id="WP_169629001.1">
    <property type="nucleotide sequence ID" value="NZ_JABCMA010000029.1"/>
</dbReference>
<protein>
    <submittedName>
        <fullName evidence="6">DNA primase</fullName>
    </submittedName>
    <submittedName>
        <fullName evidence="7">DUF1738 domain-containing protein</fullName>
    </submittedName>
</protein>
<keyword evidence="1" id="KW-0175">Coiled coil</keyword>
<proteinExistence type="predicted"/>
<sequence>MAEKKPPFHETVANNLIEKLKAGTAPWQKPWDPGAPGFMPTNPLTGNRYKGINAIHLMSQGRSDNRWMTYKQAKELGAQVRGKEKGTGVQYWKFTEERTKLDDNGKPVIDEKGKPVKETIKLERPRVFFATVFNGEQIDGLPPLERKEQTWDASERAEKILNASGADIRHGGDRAFYRPSSDHIQLPDKGQFPTSDNYYATALHELGHWTGHSSRLDRDLSNPFGSEGYAKEELRAEISSMILGDELGIGHDPEQHAAYVGSWIKALQEDPLEIFRASADAEKICGYVMDLEQKQVIEQTQIQKQTSELKPSEDNKDQDLDMQLPIQTQPIRDQVLSTLSQEDLRALTLVAEERKRLASGESEPQSFEEVAKENLGFLLPADWSGDIQLQGNVIYTDENGEKFVEPAEGVTPEFWGVYAQHEKGMHQWVADLDTQHQAEELANLLSVVDALSEPNEHEQAAKFARINEIRVRLNPNSSDDDILAAKETRKSAEMAATLNDGDLQQRIAEFEQQERKPQQQPDSVPTQAEGEKTYINVPFKEKNEAKGLGAKWDGEQRSWYVPPGVDVNQFSKWATEGNDNQESVQANQQIQSKQVEQSRQYLAVPYGERAAAKAAGAAWDAGAKSWYVGPNGDKERLSRWSPDRVQTQQDPAMTPKEEFAEALRSVGCEVDGEHPIMDGKKHRIRTTGDKNSLSHSAGSGFYVGHLDGHPAGYIRNNRTGIDIKWKSKGYALSPEEKAKLQAEAAEKLAAREKEQKRLQNATADRVSRQVASLVPATQQTPYQERKNIQPLPGVLTDSEGIKTYIPLSDVQGKQWTMQYIQEDGTKRFAKDSKKEGCFHIVGGDMKSLEDAPAIVLHEGYATAATNTEALGFPTVATFDAGNLPVVAKALQEVFPDKPMVIFGDDDRHQELMTGVNPGKEKASEAAKAVSGTAAFPIFAPGEAEYPVDLPKVTPQTYREHCAAKRVLETAPEDKHTELKKSLLSDEQLSAIENLYRHTDYNDLANNSLLGKEGVERQVRATVSKAIQDSERKREDKQVLHQEQVHKQKRAARVS</sequence>
<gene>
    <name evidence="6" type="primary">traC</name>
    <name evidence="7" type="ORF">HKB35_19485</name>
</gene>
<feature type="domain" description="DUF5710" evidence="5">
    <location>
        <begin position="599"/>
        <end position="642"/>
    </location>
</feature>
<evidence type="ECO:0000259" key="5">
    <source>
        <dbReference type="Pfam" id="PF18974"/>
    </source>
</evidence>
<dbReference type="InterPro" id="IPR041459">
    <property type="entry name" value="MPTase-PolyVal"/>
</dbReference>
<dbReference type="Pfam" id="PF18974">
    <property type="entry name" value="DUF5710"/>
    <property type="match status" value="2"/>
</dbReference>
<evidence type="ECO:0000313" key="8">
    <source>
        <dbReference type="Proteomes" id="UP000565155"/>
    </source>
</evidence>
<evidence type="ECO:0000256" key="2">
    <source>
        <dbReference type="SAM" id="MobiDB-lite"/>
    </source>
</evidence>
<name>A0A510BP32_VIBAL</name>
<feature type="domain" description="DUF5710" evidence="5">
    <location>
        <begin position="532"/>
        <end position="573"/>
    </location>
</feature>
<dbReference type="InterPro" id="IPR013610">
    <property type="entry name" value="ArdC_N"/>
</dbReference>
<dbReference type="GO" id="GO:0003697">
    <property type="term" value="F:single-stranded DNA binding"/>
    <property type="evidence" value="ECO:0007669"/>
    <property type="project" value="InterPro"/>
</dbReference>
<dbReference type="EMBL" id="MH548371">
    <property type="protein sequence ID" value="AXQ85572.1"/>
    <property type="molecule type" value="Genomic_DNA"/>
</dbReference>
<organism evidence="6">
    <name type="scientific">Vibrio alginolyticus</name>
    <dbReference type="NCBI Taxonomy" id="663"/>
    <lineage>
        <taxon>Bacteria</taxon>
        <taxon>Pseudomonadati</taxon>
        <taxon>Pseudomonadota</taxon>
        <taxon>Gammaproteobacteria</taxon>
        <taxon>Vibrionales</taxon>
        <taxon>Vibrionaceae</taxon>
        <taxon>Vibrio</taxon>
    </lineage>
</organism>
<accession>A0A510BP32</accession>
<geneLocation type="plasmid" evidence="6">
    <name>pVb1636</name>
</geneLocation>
<dbReference type="Pfam" id="PF08401">
    <property type="entry name" value="ArdcN"/>
    <property type="match status" value="1"/>
</dbReference>
<reference evidence="7 8" key="2">
    <citation type="submission" date="2020-04" db="EMBL/GenBank/DDBJ databases">
        <title>Whole-genome sequencing of Vibrio spp. from China reveals different genetic environments of blaCTX-M-14 among diverse lineages.</title>
        <authorList>
            <person name="Zheng Z."/>
            <person name="Ye L."/>
            <person name="Chen S."/>
        </authorList>
    </citation>
    <scope>NUCLEOTIDE SEQUENCE [LARGE SCALE GENOMIC DNA]</scope>
    <source>
        <strain evidence="7 8">Vb1636</strain>
    </source>
</reference>
<evidence type="ECO:0000259" key="4">
    <source>
        <dbReference type="Pfam" id="PF18818"/>
    </source>
</evidence>
<feature type="domain" description="Polyvalent protein metallopeptidase" evidence="4">
    <location>
        <begin position="155"/>
        <end position="279"/>
    </location>
</feature>
<evidence type="ECO:0000313" key="6">
    <source>
        <dbReference type="EMBL" id="AXQ85572.1"/>
    </source>
</evidence>
<dbReference type="InterPro" id="IPR034154">
    <property type="entry name" value="TOPRIM_DnaG/twinkle"/>
</dbReference>
<feature type="coiled-coil region" evidence="1">
    <location>
        <begin position="735"/>
        <end position="764"/>
    </location>
</feature>
<dbReference type="EMBL" id="JABCMA010000029">
    <property type="protein sequence ID" value="NMR75797.1"/>
    <property type="molecule type" value="Genomic_DNA"/>
</dbReference>
<feature type="domain" description="N-terminal" evidence="3">
    <location>
        <begin position="9"/>
        <end position="121"/>
    </location>
</feature>
<dbReference type="Pfam" id="PF18818">
    <property type="entry name" value="MPTase-PolyVal"/>
    <property type="match status" value="1"/>
</dbReference>
<evidence type="ECO:0000313" key="7">
    <source>
        <dbReference type="EMBL" id="NMR75797.1"/>
    </source>
</evidence>
<dbReference type="AlphaFoldDB" id="A0A510BP32"/>
<reference evidence="6" key="1">
    <citation type="submission" date="2018-06" db="EMBL/GenBank/DDBJ databases">
        <title>Genetic characterization of a blaCTX-M-14-carrying plasmid in Vibrio alginolyticus.</title>
        <authorList>
            <person name="Zheng Z."/>
            <person name="Li R."/>
            <person name="Chen S."/>
        </authorList>
    </citation>
    <scope>NUCLEOTIDE SEQUENCE</scope>
    <source>
        <strain evidence="6">Vb1636</strain>
        <plasmid evidence="6">pVb1636</plasmid>
    </source>
</reference>
<dbReference type="Proteomes" id="UP000565155">
    <property type="component" value="Unassembled WGS sequence"/>
</dbReference>